<protein>
    <submittedName>
        <fullName evidence="7">Response regulator</fullName>
    </submittedName>
</protein>
<dbReference type="CDD" id="cd17536">
    <property type="entry name" value="REC_YesN-like"/>
    <property type="match status" value="1"/>
</dbReference>
<dbReference type="Pfam" id="PF12833">
    <property type="entry name" value="HTH_18"/>
    <property type="match status" value="1"/>
</dbReference>
<dbReference type="SUPFAM" id="SSF52172">
    <property type="entry name" value="CheY-like"/>
    <property type="match status" value="1"/>
</dbReference>
<feature type="modified residue" description="4-aspartylphosphate" evidence="4">
    <location>
        <position position="63"/>
    </location>
</feature>
<evidence type="ECO:0000256" key="4">
    <source>
        <dbReference type="PROSITE-ProRule" id="PRU00169"/>
    </source>
</evidence>
<dbReference type="PROSITE" id="PS50110">
    <property type="entry name" value="RESPONSE_REGULATORY"/>
    <property type="match status" value="1"/>
</dbReference>
<evidence type="ECO:0000259" key="6">
    <source>
        <dbReference type="PROSITE" id="PS50110"/>
    </source>
</evidence>
<name>A0ABW2V071_9BACL</name>
<dbReference type="InterPro" id="IPR018062">
    <property type="entry name" value="HTH_AraC-typ_CS"/>
</dbReference>
<dbReference type="PANTHER" id="PTHR43280">
    <property type="entry name" value="ARAC-FAMILY TRANSCRIPTIONAL REGULATOR"/>
    <property type="match status" value="1"/>
</dbReference>
<dbReference type="PROSITE" id="PS00041">
    <property type="entry name" value="HTH_ARAC_FAMILY_1"/>
    <property type="match status" value="1"/>
</dbReference>
<evidence type="ECO:0000259" key="5">
    <source>
        <dbReference type="PROSITE" id="PS01124"/>
    </source>
</evidence>
<dbReference type="Pfam" id="PF00072">
    <property type="entry name" value="Response_reg"/>
    <property type="match status" value="1"/>
</dbReference>
<dbReference type="InterPro" id="IPR018060">
    <property type="entry name" value="HTH_AraC"/>
</dbReference>
<evidence type="ECO:0000313" key="7">
    <source>
        <dbReference type="EMBL" id="MFC7748330.1"/>
    </source>
</evidence>
<evidence type="ECO:0000256" key="3">
    <source>
        <dbReference type="ARBA" id="ARBA00023163"/>
    </source>
</evidence>
<dbReference type="Gene3D" id="3.40.50.2300">
    <property type="match status" value="1"/>
</dbReference>
<keyword evidence="4" id="KW-0597">Phosphoprotein</keyword>
<evidence type="ECO:0000313" key="8">
    <source>
        <dbReference type="Proteomes" id="UP001596528"/>
    </source>
</evidence>
<dbReference type="PRINTS" id="PR00032">
    <property type="entry name" value="HTHARAC"/>
</dbReference>
<dbReference type="Proteomes" id="UP001596528">
    <property type="component" value="Unassembled WGS sequence"/>
</dbReference>
<keyword evidence="3" id="KW-0804">Transcription</keyword>
<sequence>MAQTTETESWKILIVDDEKWVRQALKTTLERTGLPLTVAGMCANGIEALDWLREHRADLALIDIKMPVMNGLQLAEAISELPERPDLAIVSGHDDFEYARQALRFGVFDYLLKPVDVADLRDVLVRWARRREEKRAAERQAEESAQDNSPIDRAIRYIRDHLGGDELTLQETAKHVCLNPSYFSQLFKQRTGRTFIDYVTEKRMETAAKLLQQTELRVQEISNRVGYTEPAYFSNQFRKWSGLTPSEYRKKAPAANKPPRANETR</sequence>
<gene>
    <name evidence="7" type="ORF">ACFQWB_00025</name>
</gene>
<dbReference type="InterPro" id="IPR009057">
    <property type="entry name" value="Homeodomain-like_sf"/>
</dbReference>
<dbReference type="RefSeq" id="WP_138789491.1">
    <property type="nucleotide sequence ID" value="NZ_JBHTGQ010000001.1"/>
</dbReference>
<reference evidence="8" key="1">
    <citation type="journal article" date="2019" name="Int. J. Syst. Evol. Microbiol.">
        <title>The Global Catalogue of Microorganisms (GCM) 10K type strain sequencing project: providing services to taxonomists for standard genome sequencing and annotation.</title>
        <authorList>
            <consortium name="The Broad Institute Genomics Platform"/>
            <consortium name="The Broad Institute Genome Sequencing Center for Infectious Disease"/>
            <person name="Wu L."/>
            <person name="Ma J."/>
        </authorList>
    </citation>
    <scope>NUCLEOTIDE SEQUENCE [LARGE SCALE GENOMIC DNA]</scope>
    <source>
        <strain evidence="8">JCM 18657</strain>
    </source>
</reference>
<dbReference type="PROSITE" id="PS01124">
    <property type="entry name" value="HTH_ARAC_FAMILY_2"/>
    <property type="match status" value="1"/>
</dbReference>
<dbReference type="InterPro" id="IPR001789">
    <property type="entry name" value="Sig_transdc_resp-reg_receiver"/>
</dbReference>
<dbReference type="SMART" id="SM00448">
    <property type="entry name" value="REC"/>
    <property type="match status" value="1"/>
</dbReference>
<feature type="domain" description="Response regulatory" evidence="6">
    <location>
        <begin position="11"/>
        <end position="128"/>
    </location>
</feature>
<accession>A0ABW2V071</accession>
<keyword evidence="8" id="KW-1185">Reference proteome</keyword>
<dbReference type="EMBL" id="JBHTGQ010000001">
    <property type="protein sequence ID" value="MFC7748330.1"/>
    <property type="molecule type" value="Genomic_DNA"/>
</dbReference>
<keyword evidence="1" id="KW-0805">Transcription regulation</keyword>
<proteinExistence type="predicted"/>
<dbReference type="InterPro" id="IPR020449">
    <property type="entry name" value="Tscrpt_reg_AraC-type_HTH"/>
</dbReference>
<keyword evidence="2" id="KW-0238">DNA-binding</keyword>
<comment type="caution">
    <text evidence="7">The sequence shown here is derived from an EMBL/GenBank/DDBJ whole genome shotgun (WGS) entry which is preliminary data.</text>
</comment>
<organism evidence="7 8">
    <name type="scientific">Paenibacillus thermoaerophilus</name>
    <dbReference type="NCBI Taxonomy" id="1215385"/>
    <lineage>
        <taxon>Bacteria</taxon>
        <taxon>Bacillati</taxon>
        <taxon>Bacillota</taxon>
        <taxon>Bacilli</taxon>
        <taxon>Bacillales</taxon>
        <taxon>Paenibacillaceae</taxon>
        <taxon>Paenibacillus</taxon>
    </lineage>
</organism>
<evidence type="ECO:0000256" key="1">
    <source>
        <dbReference type="ARBA" id="ARBA00023015"/>
    </source>
</evidence>
<dbReference type="Gene3D" id="1.10.10.60">
    <property type="entry name" value="Homeodomain-like"/>
    <property type="match status" value="2"/>
</dbReference>
<dbReference type="PANTHER" id="PTHR43280:SF2">
    <property type="entry name" value="HTH-TYPE TRANSCRIPTIONAL REGULATOR EXSA"/>
    <property type="match status" value="1"/>
</dbReference>
<dbReference type="InterPro" id="IPR011006">
    <property type="entry name" value="CheY-like_superfamily"/>
</dbReference>
<dbReference type="SUPFAM" id="SSF46689">
    <property type="entry name" value="Homeodomain-like"/>
    <property type="match status" value="1"/>
</dbReference>
<dbReference type="SMART" id="SM00342">
    <property type="entry name" value="HTH_ARAC"/>
    <property type="match status" value="1"/>
</dbReference>
<evidence type="ECO:0000256" key="2">
    <source>
        <dbReference type="ARBA" id="ARBA00023125"/>
    </source>
</evidence>
<feature type="domain" description="HTH araC/xylS-type" evidence="5">
    <location>
        <begin position="152"/>
        <end position="251"/>
    </location>
</feature>